<dbReference type="Proteomes" id="UP001303473">
    <property type="component" value="Unassembled WGS sequence"/>
</dbReference>
<dbReference type="PROSITE" id="PS51228">
    <property type="entry name" value="ACB_2"/>
    <property type="match status" value="1"/>
</dbReference>
<reference evidence="6" key="1">
    <citation type="journal article" date="2023" name="Mol. Phylogenet. Evol.">
        <title>Genome-scale phylogeny and comparative genomics of the fungal order Sordariales.</title>
        <authorList>
            <person name="Hensen N."/>
            <person name="Bonometti L."/>
            <person name="Westerberg I."/>
            <person name="Brannstrom I.O."/>
            <person name="Guillou S."/>
            <person name="Cros-Aarteil S."/>
            <person name="Calhoun S."/>
            <person name="Haridas S."/>
            <person name="Kuo A."/>
            <person name="Mondo S."/>
            <person name="Pangilinan J."/>
            <person name="Riley R."/>
            <person name="LaButti K."/>
            <person name="Andreopoulos B."/>
            <person name="Lipzen A."/>
            <person name="Chen C."/>
            <person name="Yan M."/>
            <person name="Daum C."/>
            <person name="Ng V."/>
            <person name="Clum A."/>
            <person name="Steindorff A."/>
            <person name="Ohm R.A."/>
            <person name="Martin F."/>
            <person name="Silar P."/>
            <person name="Natvig D.O."/>
            <person name="Lalanne C."/>
            <person name="Gautier V."/>
            <person name="Ament-Velasquez S.L."/>
            <person name="Kruys A."/>
            <person name="Hutchinson M.I."/>
            <person name="Powell A.J."/>
            <person name="Barry K."/>
            <person name="Miller A.N."/>
            <person name="Grigoriev I.V."/>
            <person name="Debuchy R."/>
            <person name="Gladieux P."/>
            <person name="Hiltunen Thoren M."/>
            <person name="Johannesson H."/>
        </authorList>
    </citation>
    <scope>NUCLEOTIDE SEQUENCE [LARGE SCALE GENOMIC DNA]</scope>
    <source>
        <strain evidence="6">CBS 340.73</strain>
    </source>
</reference>
<gene>
    <name evidence="5" type="ORF">QBC46DRAFT_387029</name>
</gene>
<dbReference type="GO" id="GO:0000062">
    <property type="term" value="F:fatty-acyl-CoA binding"/>
    <property type="evidence" value="ECO:0007669"/>
    <property type="project" value="InterPro"/>
</dbReference>
<dbReference type="PANTHER" id="PTHR23310">
    <property type="entry name" value="ACYL-COA-BINDING PROTEIN, ACBP"/>
    <property type="match status" value="1"/>
</dbReference>
<keyword evidence="6" id="KW-1185">Reference proteome</keyword>
<organism evidence="5 6">
    <name type="scientific">Diplogelasinospora grovesii</name>
    <dbReference type="NCBI Taxonomy" id="303347"/>
    <lineage>
        <taxon>Eukaryota</taxon>
        <taxon>Fungi</taxon>
        <taxon>Dikarya</taxon>
        <taxon>Ascomycota</taxon>
        <taxon>Pezizomycotina</taxon>
        <taxon>Sordariomycetes</taxon>
        <taxon>Sordariomycetidae</taxon>
        <taxon>Sordariales</taxon>
        <taxon>Diplogelasinosporaceae</taxon>
        <taxon>Diplogelasinospora</taxon>
    </lineage>
</organism>
<evidence type="ECO:0000313" key="6">
    <source>
        <dbReference type="Proteomes" id="UP001303473"/>
    </source>
</evidence>
<comment type="similarity">
    <text evidence="1">Belongs to the ACBP family.</text>
</comment>
<keyword evidence="2" id="KW-0446">Lipid-binding</keyword>
<evidence type="ECO:0000256" key="2">
    <source>
        <dbReference type="ARBA" id="ARBA00023121"/>
    </source>
</evidence>
<feature type="domain" description="ACB" evidence="4">
    <location>
        <begin position="82"/>
        <end position="171"/>
    </location>
</feature>
<dbReference type="InterPro" id="IPR035984">
    <property type="entry name" value="Acyl-CoA-binding_sf"/>
</dbReference>
<proteinExistence type="inferred from homology"/>
<evidence type="ECO:0000313" key="5">
    <source>
        <dbReference type="EMBL" id="KAK3939809.1"/>
    </source>
</evidence>
<dbReference type="Pfam" id="PF00887">
    <property type="entry name" value="ACBP"/>
    <property type="match status" value="1"/>
</dbReference>
<dbReference type="PANTHER" id="PTHR23310:SF62">
    <property type="entry name" value="ACYL-COA BINDING PROTEIN 1, ISOFORM A"/>
    <property type="match status" value="1"/>
</dbReference>
<dbReference type="SUPFAM" id="SSF47027">
    <property type="entry name" value="Acyl-CoA binding protein"/>
    <property type="match status" value="1"/>
</dbReference>
<evidence type="ECO:0000259" key="4">
    <source>
        <dbReference type="PROSITE" id="PS51228"/>
    </source>
</evidence>
<dbReference type="InterPro" id="IPR014352">
    <property type="entry name" value="FERM/acyl-CoA-bd_prot_sf"/>
</dbReference>
<accession>A0AAN6N7F2</accession>
<dbReference type="GO" id="GO:0006631">
    <property type="term" value="P:fatty acid metabolic process"/>
    <property type="evidence" value="ECO:0007669"/>
    <property type="project" value="TreeGrafter"/>
</dbReference>
<protein>
    <submittedName>
        <fullName evidence="5">Acyl CoA binding protein-domain-containing protein</fullName>
    </submittedName>
</protein>
<dbReference type="PRINTS" id="PR00689">
    <property type="entry name" value="ACOABINDINGP"/>
</dbReference>
<feature type="region of interest" description="Disordered" evidence="3">
    <location>
        <begin position="64"/>
        <end position="85"/>
    </location>
</feature>
<dbReference type="InterPro" id="IPR000582">
    <property type="entry name" value="Acyl-CoA-binding_protein"/>
</dbReference>
<dbReference type="AlphaFoldDB" id="A0AAN6N7F2"/>
<sequence>MTPPKLPTYLCAAQQTVLCTFTSDSLSLNRLNKLSALHLLCCYSTPCQQTTKLFLYDTQKRLPPPPPAAKSVKMSAPPPPPQSDAFKQAVVDSKKLTSKPSNEDLLEIYSFYKVATGENFDKAPAPGMFDLKGKAKYNAWKKVVQEDALSAEQAQEKYVAKIKEMKGKYGYDANKEPEAVGGGN</sequence>
<name>A0AAN6N7F2_9PEZI</name>
<evidence type="ECO:0000256" key="3">
    <source>
        <dbReference type="SAM" id="MobiDB-lite"/>
    </source>
</evidence>
<dbReference type="EMBL" id="MU853805">
    <property type="protein sequence ID" value="KAK3939809.1"/>
    <property type="molecule type" value="Genomic_DNA"/>
</dbReference>
<dbReference type="Gene3D" id="1.20.80.10">
    <property type="match status" value="1"/>
</dbReference>
<comment type="caution">
    <text evidence="5">The sequence shown here is derived from an EMBL/GenBank/DDBJ whole genome shotgun (WGS) entry which is preliminary data.</text>
</comment>
<evidence type="ECO:0000256" key="1">
    <source>
        <dbReference type="ARBA" id="ARBA00005567"/>
    </source>
</evidence>